<dbReference type="EMBL" id="KB467998">
    <property type="protein sequence ID" value="PCH39448.1"/>
    <property type="molecule type" value="Genomic_DNA"/>
</dbReference>
<proteinExistence type="predicted"/>
<reference evidence="2 3" key="1">
    <citation type="journal article" date="2012" name="Science">
        <title>The Paleozoic origin of enzymatic lignin decomposition reconstructed from 31 fungal genomes.</title>
        <authorList>
            <person name="Floudas D."/>
            <person name="Binder M."/>
            <person name="Riley R."/>
            <person name="Barry K."/>
            <person name="Blanchette R.A."/>
            <person name="Henrissat B."/>
            <person name="Martinez A.T."/>
            <person name="Otillar R."/>
            <person name="Spatafora J.W."/>
            <person name="Yadav J.S."/>
            <person name="Aerts A."/>
            <person name="Benoit I."/>
            <person name="Boyd A."/>
            <person name="Carlson A."/>
            <person name="Copeland A."/>
            <person name="Coutinho P.M."/>
            <person name="de Vries R.P."/>
            <person name="Ferreira P."/>
            <person name="Findley K."/>
            <person name="Foster B."/>
            <person name="Gaskell J."/>
            <person name="Glotzer D."/>
            <person name="Gorecki P."/>
            <person name="Heitman J."/>
            <person name="Hesse C."/>
            <person name="Hori C."/>
            <person name="Igarashi K."/>
            <person name="Jurgens J.A."/>
            <person name="Kallen N."/>
            <person name="Kersten P."/>
            <person name="Kohler A."/>
            <person name="Kuees U."/>
            <person name="Kumar T.K.A."/>
            <person name="Kuo A."/>
            <person name="LaButti K."/>
            <person name="Larrondo L.F."/>
            <person name="Lindquist E."/>
            <person name="Ling A."/>
            <person name="Lombard V."/>
            <person name="Lucas S."/>
            <person name="Lundell T."/>
            <person name="Martin R."/>
            <person name="McLaughlin D.J."/>
            <person name="Morgenstern I."/>
            <person name="Morin E."/>
            <person name="Murat C."/>
            <person name="Nagy L.G."/>
            <person name="Nolan M."/>
            <person name="Ohm R.A."/>
            <person name="Patyshakuliyeva A."/>
            <person name="Rokas A."/>
            <person name="Ruiz-Duenas F.J."/>
            <person name="Sabat G."/>
            <person name="Salamov A."/>
            <person name="Samejima M."/>
            <person name="Schmutz J."/>
            <person name="Slot J.C."/>
            <person name="St John F."/>
            <person name="Stenlid J."/>
            <person name="Sun H."/>
            <person name="Sun S."/>
            <person name="Syed K."/>
            <person name="Tsang A."/>
            <person name="Wiebenga A."/>
            <person name="Young D."/>
            <person name="Pisabarro A."/>
            <person name="Eastwood D.C."/>
            <person name="Martin F."/>
            <person name="Cullen D."/>
            <person name="Grigoriev I.V."/>
            <person name="Hibbett D.S."/>
        </authorList>
    </citation>
    <scope>NUCLEOTIDE SEQUENCE [LARGE SCALE GENOMIC DNA]</scope>
    <source>
        <strain evidence="2 3">MD-104</strain>
    </source>
</reference>
<evidence type="ECO:0000313" key="3">
    <source>
        <dbReference type="Proteomes" id="UP000218811"/>
    </source>
</evidence>
<dbReference type="Proteomes" id="UP000218811">
    <property type="component" value="Unassembled WGS sequence"/>
</dbReference>
<feature type="compositionally biased region" description="Pro residues" evidence="1">
    <location>
        <begin position="518"/>
        <end position="530"/>
    </location>
</feature>
<gene>
    <name evidence="2" type="ORF">WOLCODRAFT_167966</name>
</gene>
<sequence length="539" mass="59005">MSNLPIANVAGASALFKDYRDLYKRTYPMLRRTWYIAEPWAAARLGIRYFRNKDEYRAHIRADFDPSGRHRPPDRNIDRHNIRRIYLGELSWVEQLEHASPGSKRKRLTPVLEHTLEGREDEEGRQLTFKRCTDGMRAKSAEGKCPVAFLTQPAESMDIESEADMSGQTLIDTSFGETTLCASAYKDIVSMPGGFSPACRADSSEDLYGPLAPGGSAPTFLGPLISFAKVGPRSSPSVPQVLPAVNKSIVEFMMPQSVDSENGDIIMEVAPALVSSASLPLMDVDQESEEPDCITGNLKASSITDMVPCDGNVRNIQDRPAEFAIEDVEMSMEEPAVPVPVSVVDSCIVPVPTPQQSAFMVIAQGARRVQGFAHGLWFMGTSTLLRPTPAATDVAVDVEMGNGSVTLCEDADIEMTDEHVHPRVVQDARRAVPPLRDVTNVRATCFCSRYPADSIPAQAPHVAITQSSSIVAHGQVYGTPQRSNACTRSNAMIGPRDAHVVQVRRSSPLRNIVASQPRTPPIPQCPPSPTPRSRYRAQR</sequence>
<evidence type="ECO:0000313" key="2">
    <source>
        <dbReference type="EMBL" id="PCH39448.1"/>
    </source>
</evidence>
<dbReference type="OrthoDB" id="2752093at2759"/>
<evidence type="ECO:0000256" key="1">
    <source>
        <dbReference type="SAM" id="MobiDB-lite"/>
    </source>
</evidence>
<organism evidence="2 3">
    <name type="scientific">Wolfiporia cocos (strain MD-104)</name>
    <name type="common">Brown rot fungus</name>
    <dbReference type="NCBI Taxonomy" id="742152"/>
    <lineage>
        <taxon>Eukaryota</taxon>
        <taxon>Fungi</taxon>
        <taxon>Dikarya</taxon>
        <taxon>Basidiomycota</taxon>
        <taxon>Agaricomycotina</taxon>
        <taxon>Agaricomycetes</taxon>
        <taxon>Polyporales</taxon>
        <taxon>Phaeolaceae</taxon>
        <taxon>Wolfiporia</taxon>
    </lineage>
</organism>
<name>A0A2H3JP01_WOLCO</name>
<accession>A0A2H3JP01</accession>
<dbReference type="AlphaFoldDB" id="A0A2H3JP01"/>
<keyword evidence="3" id="KW-1185">Reference proteome</keyword>
<protein>
    <submittedName>
        <fullName evidence="2">Uncharacterized protein</fullName>
    </submittedName>
</protein>
<feature type="region of interest" description="Disordered" evidence="1">
    <location>
        <begin position="511"/>
        <end position="539"/>
    </location>
</feature>